<dbReference type="PROSITE" id="PS01246">
    <property type="entry name" value="UPF0003"/>
    <property type="match status" value="1"/>
</dbReference>
<keyword evidence="4 7" id="KW-0812">Transmembrane</keyword>
<comment type="similarity">
    <text evidence="2">Belongs to the MscS (TC 1.A.23) family.</text>
</comment>
<gene>
    <name evidence="10" type="ORF">LPBF_05120</name>
</gene>
<name>A0A1B9E617_9FLAO</name>
<evidence type="ECO:0000256" key="4">
    <source>
        <dbReference type="ARBA" id="ARBA00022692"/>
    </source>
</evidence>
<sequence>MNEQVLVANKYLDKITSLGYEYIPKVIGAILVLLIGLWVTKLITKKLRQTLTKSKIDQSLVPFLSSMVAILLKVVIAITVMGMVGIQMTSFVAILGAAGLAVGLALSGTLQNFAGGVIILILKPFKIGDLVEAQGFLGIVKEITIFSTILNTLDHKLVIVPNGPLSTGALVNYSAEPIRRVDWTFGIAYGDDVESFKKAINQFISEDARILKEPASFIGLSELGDSSVNFTVRAWTSGADYWDVFFEMNEKVYTKFSDYGLNIPFPQMDVHVQNNK</sequence>
<dbReference type="EMBL" id="LVEP01000017">
    <property type="protein sequence ID" value="OCB77369.1"/>
    <property type="molecule type" value="Genomic_DNA"/>
</dbReference>
<dbReference type="SUPFAM" id="SSF82861">
    <property type="entry name" value="Mechanosensitive channel protein MscS (YggB), transmembrane region"/>
    <property type="match status" value="1"/>
</dbReference>
<dbReference type="InterPro" id="IPR008910">
    <property type="entry name" value="MSC_TM_helix"/>
</dbReference>
<evidence type="ECO:0000256" key="5">
    <source>
        <dbReference type="ARBA" id="ARBA00022989"/>
    </source>
</evidence>
<evidence type="ECO:0000256" key="1">
    <source>
        <dbReference type="ARBA" id="ARBA00004651"/>
    </source>
</evidence>
<dbReference type="SUPFAM" id="SSF82689">
    <property type="entry name" value="Mechanosensitive channel protein MscS (YggB), C-terminal domain"/>
    <property type="match status" value="1"/>
</dbReference>
<dbReference type="OrthoDB" id="9809206at2"/>
<reference evidence="10 11" key="1">
    <citation type="submission" date="2016-03" db="EMBL/GenBank/DDBJ databases">
        <authorList>
            <person name="Ploux O."/>
        </authorList>
    </citation>
    <scope>NUCLEOTIDE SEQUENCE [LARGE SCALE GENOMIC DNA]</scope>
    <source>
        <strain evidence="10 11">LPB0076</strain>
    </source>
</reference>
<dbReference type="Gene3D" id="2.30.30.60">
    <property type="match status" value="1"/>
</dbReference>
<dbReference type="SUPFAM" id="SSF50182">
    <property type="entry name" value="Sm-like ribonucleoproteins"/>
    <property type="match status" value="1"/>
</dbReference>
<keyword evidence="5 7" id="KW-1133">Transmembrane helix</keyword>
<evidence type="ECO:0000256" key="7">
    <source>
        <dbReference type="SAM" id="Phobius"/>
    </source>
</evidence>
<dbReference type="AlphaFoldDB" id="A0A1B9E617"/>
<dbReference type="Proteomes" id="UP000093510">
    <property type="component" value="Unassembled WGS sequence"/>
</dbReference>
<evidence type="ECO:0000259" key="9">
    <source>
        <dbReference type="Pfam" id="PF21082"/>
    </source>
</evidence>
<protein>
    <submittedName>
        <fullName evidence="10">Mechanosensitive ion channel protein MscS</fullName>
    </submittedName>
</protein>
<proteinExistence type="inferred from homology"/>
<evidence type="ECO:0000256" key="2">
    <source>
        <dbReference type="ARBA" id="ARBA00008017"/>
    </source>
</evidence>
<accession>A0A1B9E617</accession>
<dbReference type="PANTHER" id="PTHR30221:SF1">
    <property type="entry name" value="SMALL-CONDUCTANCE MECHANOSENSITIVE CHANNEL"/>
    <property type="match status" value="1"/>
</dbReference>
<dbReference type="InterPro" id="IPR011014">
    <property type="entry name" value="MscS_channel_TM-2"/>
</dbReference>
<keyword evidence="3" id="KW-1003">Cell membrane</keyword>
<dbReference type="GO" id="GO:0005886">
    <property type="term" value="C:plasma membrane"/>
    <property type="evidence" value="ECO:0007669"/>
    <property type="project" value="UniProtKB-SubCell"/>
</dbReference>
<evidence type="ECO:0000313" key="10">
    <source>
        <dbReference type="EMBL" id="OCB77369.1"/>
    </source>
</evidence>
<dbReference type="InterPro" id="IPR011066">
    <property type="entry name" value="MscS_channel_C_sf"/>
</dbReference>
<evidence type="ECO:0000259" key="8">
    <source>
        <dbReference type="Pfam" id="PF00924"/>
    </source>
</evidence>
<dbReference type="STRING" id="1763534.GCA_001831475_00863"/>
<dbReference type="Gene3D" id="1.10.287.1260">
    <property type="match status" value="1"/>
</dbReference>
<dbReference type="InterPro" id="IPR023408">
    <property type="entry name" value="MscS_beta-dom_sf"/>
</dbReference>
<dbReference type="Pfam" id="PF05552">
    <property type="entry name" value="MS_channel_1st_1"/>
    <property type="match status" value="1"/>
</dbReference>
<feature type="domain" description="Mechanosensitive ion channel MscS C-terminal" evidence="9">
    <location>
        <begin position="181"/>
        <end position="263"/>
    </location>
</feature>
<evidence type="ECO:0000313" key="11">
    <source>
        <dbReference type="Proteomes" id="UP000093510"/>
    </source>
</evidence>
<feature type="transmembrane region" description="Helical" evidence="7">
    <location>
        <begin position="92"/>
        <end position="122"/>
    </location>
</feature>
<evidence type="ECO:0000256" key="3">
    <source>
        <dbReference type="ARBA" id="ARBA00022475"/>
    </source>
</evidence>
<feature type="transmembrane region" description="Helical" evidence="7">
    <location>
        <begin position="22"/>
        <end position="39"/>
    </location>
</feature>
<comment type="caution">
    <text evidence="10">The sequence shown here is derived from an EMBL/GenBank/DDBJ whole genome shotgun (WGS) entry which is preliminary data.</text>
</comment>
<comment type="subcellular location">
    <subcellularLocation>
        <location evidence="1">Cell membrane</location>
        <topology evidence="1">Multi-pass membrane protein</topology>
    </subcellularLocation>
</comment>
<keyword evidence="6 7" id="KW-0472">Membrane</keyword>
<organism evidence="10 11">
    <name type="scientific">Flavobacterium crassostreae</name>
    <dbReference type="NCBI Taxonomy" id="1763534"/>
    <lineage>
        <taxon>Bacteria</taxon>
        <taxon>Pseudomonadati</taxon>
        <taxon>Bacteroidota</taxon>
        <taxon>Flavobacteriia</taxon>
        <taxon>Flavobacteriales</taxon>
        <taxon>Flavobacteriaceae</taxon>
        <taxon>Flavobacterium</taxon>
    </lineage>
</organism>
<dbReference type="InterPro" id="IPR049278">
    <property type="entry name" value="MS_channel_C"/>
</dbReference>
<dbReference type="RefSeq" id="WP_066333300.1">
    <property type="nucleotide sequence ID" value="NZ_CP017688.1"/>
</dbReference>
<dbReference type="InterPro" id="IPR006686">
    <property type="entry name" value="MscS_channel_CS"/>
</dbReference>
<feature type="transmembrane region" description="Helical" evidence="7">
    <location>
        <begin position="60"/>
        <end position="86"/>
    </location>
</feature>
<dbReference type="InterPro" id="IPR045275">
    <property type="entry name" value="MscS_archaea/bacteria_type"/>
</dbReference>
<dbReference type="Pfam" id="PF00924">
    <property type="entry name" value="MS_channel_2nd"/>
    <property type="match status" value="1"/>
</dbReference>
<feature type="domain" description="Mechanosensitive ion channel MscS" evidence="8">
    <location>
        <begin position="109"/>
        <end position="174"/>
    </location>
</feature>
<dbReference type="PANTHER" id="PTHR30221">
    <property type="entry name" value="SMALL-CONDUCTANCE MECHANOSENSITIVE CHANNEL"/>
    <property type="match status" value="1"/>
</dbReference>
<dbReference type="Gene3D" id="3.30.70.100">
    <property type="match status" value="1"/>
</dbReference>
<dbReference type="GO" id="GO:0008381">
    <property type="term" value="F:mechanosensitive monoatomic ion channel activity"/>
    <property type="evidence" value="ECO:0007669"/>
    <property type="project" value="InterPro"/>
</dbReference>
<dbReference type="InterPro" id="IPR006685">
    <property type="entry name" value="MscS_channel_2nd"/>
</dbReference>
<keyword evidence="11" id="KW-1185">Reference proteome</keyword>
<dbReference type="Pfam" id="PF21082">
    <property type="entry name" value="MS_channel_3rd"/>
    <property type="match status" value="1"/>
</dbReference>
<evidence type="ECO:0000256" key="6">
    <source>
        <dbReference type="ARBA" id="ARBA00023136"/>
    </source>
</evidence>
<dbReference type="InterPro" id="IPR010920">
    <property type="entry name" value="LSM_dom_sf"/>
</dbReference>